<gene>
    <name evidence="1" type="ORF">ENM15_05805</name>
</gene>
<dbReference type="EMBL" id="DRWR01000102">
    <property type="protein sequence ID" value="HHQ16311.1"/>
    <property type="molecule type" value="Genomic_DNA"/>
</dbReference>
<proteinExistence type="predicted"/>
<sequence>MEKVKEETKRIKAIPCEVYSRVVGYFRPIQNWNLGKQQEFRERKTVKIDSYMKIKAGSKI</sequence>
<protein>
    <submittedName>
        <fullName evidence="1">Uncharacterized protein</fullName>
    </submittedName>
</protein>
<accession>A0A7V6CE18</accession>
<dbReference type="GO" id="GO:0008998">
    <property type="term" value="F:ribonucleoside-triphosphate reductase (thioredoxin) activity"/>
    <property type="evidence" value="ECO:0007669"/>
    <property type="project" value="InterPro"/>
</dbReference>
<dbReference type="InterPro" id="IPR012833">
    <property type="entry name" value="NrdD"/>
</dbReference>
<organism evidence="1">
    <name type="scientific">Thermodesulfobacterium geofontis</name>
    <dbReference type="NCBI Taxonomy" id="1295609"/>
    <lineage>
        <taxon>Bacteria</taxon>
        <taxon>Pseudomonadati</taxon>
        <taxon>Thermodesulfobacteriota</taxon>
        <taxon>Thermodesulfobacteria</taxon>
        <taxon>Thermodesulfobacteriales</taxon>
        <taxon>Thermodesulfobacteriaceae</taxon>
        <taxon>Thermodesulfobacterium</taxon>
    </lineage>
</organism>
<dbReference type="AlphaFoldDB" id="A0A7V6CE18"/>
<dbReference type="Pfam" id="PF13597">
    <property type="entry name" value="NRDD"/>
    <property type="match status" value="1"/>
</dbReference>
<name>A0A7V6CE18_9BACT</name>
<dbReference type="GO" id="GO:0006260">
    <property type="term" value="P:DNA replication"/>
    <property type="evidence" value="ECO:0007669"/>
    <property type="project" value="InterPro"/>
</dbReference>
<comment type="caution">
    <text evidence="1">The sequence shown here is derived from an EMBL/GenBank/DDBJ whole genome shotgun (WGS) entry which is preliminary data.</text>
</comment>
<reference evidence="1" key="1">
    <citation type="journal article" date="2020" name="mSystems">
        <title>Genome- and Community-Level Interaction Insights into Carbon Utilization and Element Cycling Functions of Hydrothermarchaeota in Hydrothermal Sediment.</title>
        <authorList>
            <person name="Zhou Z."/>
            <person name="Liu Y."/>
            <person name="Xu W."/>
            <person name="Pan J."/>
            <person name="Luo Z.H."/>
            <person name="Li M."/>
        </authorList>
    </citation>
    <scope>NUCLEOTIDE SEQUENCE [LARGE SCALE GENOMIC DNA]</scope>
    <source>
        <strain evidence="1">SpSt-106</strain>
    </source>
</reference>
<evidence type="ECO:0000313" key="1">
    <source>
        <dbReference type="EMBL" id="HHQ16311.1"/>
    </source>
</evidence>